<name>A0AAX3ANA3_HALDO</name>
<dbReference type="Proteomes" id="UP000830542">
    <property type="component" value="Chromosome"/>
</dbReference>
<evidence type="ECO:0000313" key="3">
    <source>
        <dbReference type="Proteomes" id="UP000830542"/>
    </source>
</evidence>
<evidence type="ECO:0000313" key="2">
    <source>
        <dbReference type="EMBL" id="UOO95231.1"/>
    </source>
</evidence>
<feature type="transmembrane region" description="Helical" evidence="1">
    <location>
        <begin position="203"/>
        <end position="220"/>
    </location>
</feature>
<feature type="transmembrane region" description="Helical" evidence="1">
    <location>
        <begin position="45"/>
        <end position="62"/>
    </location>
</feature>
<dbReference type="EMBL" id="CP095005">
    <property type="protein sequence ID" value="UOO95231.1"/>
    <property type="molecule type" value="Genomic_DNA"/>
</dbReference>
<reference evidence="2" key="1">
    <citation type="submission" date="2022-04" db="EMBL/GenBank/DDBJ databases">
        <title>Sequencing and genomic assembly of Halococcus dombrowskii.</title>
        <authorList>
            <person name="Lim S.W."/>
            <person name="MacLea K.S."/>
        </authorList>
    </citation>
    <scope>NUCLEOTIDE SEQUENCE</scope>
    <source>
        <strain evidence="2">H4</strain>
    </source>
</reference>
<sequence length="253" mass="28015">MVISRSFRVLSLYDILANLLPGTLIPTVVIILFPEISAGVDLTSSISIGGFVIVSYVSGLILQAGGSWKDDPTTFGETLSAIRSSNEQDSPITITHVERSFLPMCRRKFKLPDSFEDDGKLMKLVLSYLETAPTNRALRFQALHSLYRSIWIASYLTLGLAMLKIMLTLIGYVPQTACVGSILSTQSDLITKYMSSPLFRECLVDRLVAVFACIGIGIFSSRKSHFDKIFVKYVFLDMYNNQITTANNSQKAG</sequence>
<proteinExistence type="predicted"/>
<keyword evidence="1" id="KW-1133">Transmembrane helix</keyword>
<keyword evidence="1" id="KW-0812">Transmembrane</keyword>
<dbReference type="AlphaFoldDB" id="A0AAX3ANA3"/>
<dbReference type="KEGG" id="hdo:MUK72_00595"/>
<feature type="transmembrane region" description="Helical" evidence="1">
    <location>
        <begin position="12"/>
        <end position="33"/>
    </location>
</feature>
<accession>A0AAX3ANA3</accession>
<protein>
    <submittedName>
        <fullName evidence="2">Uncharacterized protein</fullName>
    </submittedName>
</protein>
<keyword evidence="1" id="KW-0472">Membrane</keyword>
<gene>
    <name evidence="2" type="ORF">MUK72_00595</name>
</gene>
<keyword evidence="3" id="KW-1185">Reference proteome</keyword>
<dbReference type="GeneID" id="71760301"/>
<feature type="transmembrane region" description="Helical" evidence="1">
    <location>
        <begin position="149"/>
        <end position="173"/>
    </location>
</feature>
<dbReference type="RefSeq" id="WP_244702658.1">
    <property type="nucleotide sequence ID" value="NZ_BAAADN010000034.1"/>
</dbReference>
<evidence type="ECO:0000256" key="1">
    <source>
        <dbReference type="SAM" id="Phobius"/>
    </source>
</evidence>
<organism evidence="2 3">
    <name type="scientific">Halococcus dombrowskii</name>
    <dbReference type="NCBI Taxonomy" id="179637"/>
    <lineage>
        <taxon>Archaea</taxon>
        <taxon>Methanobacteriati</taxon>
        <taxon>Methanobacteriota</taxon>
        <taxon>Stenosarchaea group</taxon>
        <taxon>Halobacteria</taxon>
        <taxon>Halobacteriales</taxon>
        <taxon>Halococcaceae</taxon>
        <taxon>Halococcus</taxon>
    </lineage>
</organism>